<dbReference type="EMBL" id="HBKQ01037117">
    <property type="protein sequence ID" value="CAE2258751.1"/>
    <property type="molecule type" value="Transcribed_RNA"/>
</dbReference>
<keyword evidence="2" id="KW-0732">Signal</keyword>
<feature type="signal peptide" evidence="2">
    <location>
        <begin position="1"/>
        <end position="21"/>
    </location>
</feature>
<protein>
    <submittedName>
        <fullName evidence="3">Uncharacterized protein</fullName>
    </submittedName>
</protein>
<feature type="chain" id="PRO_5030958509" evidence="2">
    <location>
        <begin position="22"/>
        <end position="408"/>
    </location>
</feature>
<feature type="region of interest" description="Disordered" evidence="1">
    <location>
        <begin position="372"/>
        <end position="408"/>
    </location>
</feature>
<name>A0A7S4N167_9STRA</name>
<accession>A0A7S4N167</accession>
<evidence type="ECO:0000256" key="2">
    <source>
        <dbReference type="SAM" id="SignalP"/>
    </source>
</evidence>
<evidence type="ECO:0000313" key="3">
    <source>
        <dbReference type="EMBL" id="CAE2258751.1"/>
    </source>
</evidence>
<gene>
    <name evidence="3" type="ORF">OAUR00152_LOCUS25604</name>
</gene>
<reference evidence="3" key="1">
    <citation type="submission" date="2021-01" db="EMBL/GenBank/DDBJ databases">
        <authorList>
            <person name="Corre E."/>
            <person name="Pelletier E."/>
            <person name="Niang G."/>
            <person name="Scheremetjew M."/>
            <person name="Finn R."/>
            <person name="Kale V."/>
            <person name="Holt S."/>
            <person name="Cochrane G."/>
            <person name="Meng A."/>
            <person name="Brown T."/>
            <person name="Cohen L."/>
        </authorList>
    </citation>
    <scope>NUCLEOTIDE SEQUENCE</scope>
    <source>
        <strain evidence="3">Isolate 1302-5</strain>
    </source>
</reference>
<evidence type="ECO:0000256" key="1">
    <source>
        <dbReference type="SAM" id="MobiDB-lite"/>
    </source>
</evidence>
<proteinExistence type="predicted"/>
<sequence length="408" mass="45010">MVTSITFPLLSLFTLLAVSSAFAPLRIARRSHPPLQSKSNEWSAADDWASLSDDNNPVDTSTIFNVDLARDAALEMGKSQVDDDARDPEDVFVFDAVDSIINPMPDGTDPPLYDTASSFENYVETQSFIDDAGKEIGLLVRCNESPEDLLVSEGRALPPLTDEERYDPAQLVNISIEKGQPVIEPTTFLSNAAAVMFQEHAVLQKGRDDGPVLDAGAVAKWMSKSLNESVGRHDKRVLSVISRYGLYGSGVLQEPEFESLYMDAVASGLDRQMSAVTLKGNGPKRQKAMMKQLRMDQPGIQSVWRDLSNHGISSPVEMKREKEETEIEQKYGKRASTADAGQTIMDECEILGWDEHDYSSTYFNIEDEGNDLATSKKKGSHVNVELSSDSMTPKRIRDGQFGEIPASF</sequence>
<organism evidence="3">
    <name type="scientific">Odontella aurita</name>
    <dbReference type="NCBI Taxonomy" id="265563"/>
    <lineage>
        <taxon>Eukaryota</taxon>
        <taxon>Sar</taxon>
        <taxon>Stramenopiles</taxon>
        <taxon>Ochrophyta</taxon>
        <taxon>Bacillariophyta</taxon>
        <taxon>Mediophyceae</taxon>
        <taxon>Biddulphiophycidae</taxon>
        <taxon>Eupodiscales</taxon>
        <taxon>Odontellaceae</taxon>
        <taxon>Odontella</taxon>
    </lineage>
</organism>
<dbReference type="AlphaFoldDB" id="A0A7S4N167"/>